<evidence type="ECO:0000313" key="1">
    <source>
        <dbReference type="EMBL" id="SEL99759.1"/>
    </source>
</evidence>
<protein>
    <submittedName>
        <fullName evidence="1">Uncharacterized protein</fullName>
    </submittedName>
</protein>
<dbReference type="AlphaFoldDB" id="A0A1H7USM7"/>
<organism evidence="1 2">
    <name type="scientific">Haloferax larsenii</name>
    <dbReference type="NCBI Taxonomy" id="302484"/>
    <lineage>
        <taxon>Archaea</taxon>
        <taxon>Methanobacteriati</taxon>
        <taxon>Methanobacteriota</taxon>
        <taxon>Stenosarchaea group</taxon>
        <taxon>Halobacteria</taxon>
        <taxon>Halobacteriales</taxon>
        <taxon>Haloferacaceae</taxon>
        <taxon>Haloferax</taxon>
    </lineage>
</organism>
<accession>A0A1H7USM7</accession>
<gene>
    <name evidence="1" type="ORF">SAMN04488691_11413</name>
</gene>
<dbReference type="EMBL" id="FOAD01000014">
    <property type="protein sequence ID" value="SEL99759.1"/>
    <property type="molecule type" value="Genomic_DNA"/>
</dbReference>
<evidence type="ECO:0000313" key="2">
    <source>
        <dbReference type="Proteomes" id="UP000183894"/>
    </source>
</evidence>
<dbReference type="Proteomes" id="UP000183894">
    <property type="component" value="Unassembled WGS sequence"/>
</dbReference>
<proteinExistence type="predicted"/>
<reference evidence="1 2" key="1">
    <citation type="submission" date="2016-10" db="EMBL/GenBank/DDBJ databases">
        <authorList>
            <person name="de Groot N.N."/>
        </authorList>
    </citation>
    <scope>NUCLEOTIDE SEQUENCE [LARGE SCALE GENOMIC DNA]</scope>
    <source>
        <strain evidence="1 2">CDM_5</strain>
    </source>
</reference>
<name>A0A1H7USM7_HALLR</name>
<sequence>MLREINICQLFLLLSVRTTTTIDGEILEKLGDLKLMLREIGSTRHFKGDIVQNSVDELYDEVRSVYYEQKAQPFVLEYRNQHRSDLLDYWTDDRIRNELVNETYQEKYRELYGDLGGQMYLEDIRAALVDTHDSVSRWLRPELVSGAFKEEMVLYCEGTETSPSVFACTLPIDAFYFSLNEGRVPKAIEHAREAVSQLAAQTLRDAGNEMRNPLGKEYLLVETPEYWKSLPEY</sequence>